<sequence>EEEEEEEEGNAVQPDGAAQVVSMKIYYDADEDDKDDEDEDPDYWYNAYAENPNPIPVIKNKSLEQSLRSYHPGNRNSRLEPSTLHACLLADDDSNDGGNVFEDGSILSSTPSKGKAVYRVESRSETWRSFSPGKPPLNTIQEATTDAEADDEYSALSSAEYGGSSSSSSSDDPDAIDTVDKRLLEQVIRVYGQVVVNAALVAAHATGTKFDIHELIYVLEQSFDPDMFMKGYDLPEKNTAPGIRRKVGVEHHGGDGGGVEEEEEDGAGVGKYNPPKTHSRRNREYQKRRERFEDEEEEEDGAGVG</sequence>
<dbReference type="AlphaFoldDB" id="A0A9P5VFL7"/>
<feature type="region of interest" description="Disordered" evidence="1">
    <location>
        <begin position="1"/>
        <end position="20"/>
    </location>
</feature>
<comment type="caution">
    <text evidence="2">The sequence shown here is derived from an EMBL/GenBank/DDBJ whole genome shotgun (WGS) entry which is preliminary data.</text>
</comment>
<feature type="compositionally biased region" description="Acidic residues" evidence="1">
    <location>
        <begin position="293"/>
        <end position="305"/>
    </location>
</feature>
<feature type="compositionally biased region" description="Low complexity" evidence="1">
    <location>
        <begin position="154"/>
        <end position="170"/>
    </location>
</feature>
<feature type="compositionally biased region" description="Acidic residues" evidence="1">
    <location>
        <begin position="28"/>
        <end position="42"/>
    </location>
</feature>
<feature type="region of interest" description="Disordered" evidence="1">
    <location>
        <begin position="26"/>
        <end position="57"/>
    </location>
</feature>
<keyword evidence="3" id="KW-1185">Reference proteome</keyword>
<feature type="compositionally biased region" description="Basic and acidic residues" evidence="1">
    <location>
        <begin position="282"/>
        <end position="292"/>
    </location>
</feature>
<feature type="region of interest" description="Disordered" evidence="1">
    <location>
        <begin position="243"/>
        <end position="305"/>
    </location>
</feature>
<dbReference type="EMBL" id="JAAAUY010002614">
    <property type="protein sequence ID" value="KAF9310835.1"/>
    <property type="molecule type" value="Genomic_DNA"/>
</dbReference>
<evidence type="ECO:0000313" key="3">
    <source>
        <dbReference type="Proteomes" id="UP000696485"/>
    </source>
</evidence>
<protein>
    <submittedName>
        <fullName evidence="2">Uncharacterized protein</fullName>
    </submittedName>
</protein>
<evidence type="ECO:0000256" key="1">
    <source>
        <dbReference type="SAM" id="MobiDB-lite"/>
    </source>
</evidence>
<feature type="non-terminal residue" evidence="2">
    <location>
        <position position="1"/>
    </location>
</feature>
<feature type="region of interest" description="Disordered" evidence="1">
    <location>
        <begin position="146"/>
        <end position="175"/>
    </location>
</feature>
<evidence type="ECO:0000313" key="2">
    <source>
        <dbReference type="EMBL" id="KAF9310835.1"/>
    </source>
</evidence>
<feature type="non-terminal residue" evidence="2">
    <location>
        <position position="305"/>
    </location>
</feature>
<proteinExistence type="predicted"/>
<organism evidence="2 3">
    <name type="scientific">Podila minutissima</name>
    <dbReference type="NCBI Taxonomy" id="64525"/>
    <lineage>
        <taxon>Eukaryota</taxon>
        <taxon>Fungi</taxon>
        <taxon>Fungi incertae sedis</taxon>
        <taxon>Mucoromycota</taxon>
        <taxon>Mortierellomycotina</taxon>
        <taxon>Mortierellomycetes</taxon>
        <taxon>Mortierellales</taxon>
        <taxon>Mortierellaceae</taxon>
        <taxon>Podila</taxon>
    </lineage>
</organism>
<accession>A0A9P5VFL7</accession>
<reference evidence="2" key="1">
    <citation type="journal article" date="2020" name="Fungal Divers.">
        <title>Resolving the Mortierellaceae phylogeny through synthesis of multi-gene phylogenetics and phylogenomics.</title>
        <authorList>
            <person name="Vandepol N."/>
            <person name="Liber J."/>
            <person name="Desiro A."/>
            <person name="Na H."/>
            <person name="Kennedy M."/>
            <person name="Barry K."/>
            <person name="Grigoriev I.V."/>
            <person name="Miller A.N."/>
            <person name="O'Donnell K."/>
            <person name="Stajich J.E."/>
            <person name="Bonito G."/>
        </authorList>
    </citation>
    <scope>NUCLEOTIDE SEQUENCE</scope>
    <source>
        <strain evidence="2">NVP1</strain>
    </source>
</reference>
<dbReference type="Proteomes" id="UP000696485">
    <property type="component" value="Unassembled WGS sequence"/>
</dbReference>
<gene>
    <name evidence="2" type="ORF">BG006_004717</name>
</gene>
<name>A0A9P5VFL7_9FUNG</name>